<accession>A0ABS2P969</accession>
<reference evidence="1 2" key="1">
    <citation type="submission" date="2021-01" db="EMBL/GenBank/DDBJ databases">
        <title>Genomic Encyclopedia of Type Strains, Phase IV (KMG-IV): sequencing the most valuable type-strain genomes for metagenomic binning, comparative biology and taxonomic classification.</title>
        <authorList>
            <person name="Goeker M."/>
        </authorList>
    </citation>
    <scope>NUCLEOTIDE SEQUENCE [LARGE SCALE GENOMIC DNA]</scope>
    <source>
        <strain evidence="1 2">DSM 25540</strain>
    </source>
</reference>
<keyword evidence="2" id="KW-1185">Reference proteome</keyword>
<comment type="caution">
    <text evidence="1">The sequence shown here is derived from an EMBL/GenBank/DDBJ whole genome shotgun (WGS) entry which is preliminary data.</text>
</comment>
<dbReference type="RefSeq" id="WP_204695966.1">
    <property type="nucleotide sequence ID" value="NZ_JAFBEC010000002.1"/>
</dbReference>
<dbReference type="Pfam" id="PF08868">
    <property type="entry name" value="YugN"/>
    <property type="match status" value="1"/>
</dbReference>
<dbReference type="Proteomes" id="UP000741863">
    <property type="component" value="Unassembled WGS sequence"/>
</dbReference>
<dbReference type="EMBL" id="JAFBEC010000002">
    <property type="protein sequence ID" value="MBM7631953.1"/>
    <property type="molecule type" value="Genomic_DNA"/>
</dbReference>
<dbReference type="InterPro" id="IPR014967">
    <property type="entry name" value="Uncharacterised_YugN-like"/>
</dbReference>
<evidence type="ECO:0008006" key="3">
    <source>
        <dbReference type="Google" id="ProtNLM"/>
    </source>
</evidence>
<dbReference type="Gene3D" id="3.30.310.100">
    <property type="entry name" value="YugN-like"/>
    <property type="match status" value="1"/>
</dbReference>
<sequence>MIELRSAITDLTLNMHDLEKQLHPLGFVTSDNWDYDHGYIDYQMDDSGEAYHFLRIPYKAIQGEIGSGNPEVQLGQPFLLAHRYESGIEHDGITAYSAVYNQFSAPEEKDAYVDQKYIRDGVLILKEVENRLVH</sequence>
<evidence type="ECO:0000313" key="2">
    <source>
        <dbReference type="Proteomes" id="UP000741863"/>
    </source>
</evidence>
<dbReference type="SUPFAM" id="SSF160755">
    <property type="entry name" value="YugN-like"/>
    <property type="match status" value="1"/>
</dbReference>
<protein>
    <recommendedName>
        <fullName evidence="3">YugN-like family protein</fullName>
    </recommendedName>
</protein>
<proteinExistence type="predicted"/>
<gene>
    <name evidence="1" type="ORF">JOD17_001045</name>
</gene>
<evidence type="ECO:0000313" key="1">
    <source>
        <dbReference type="EMBL" id="MBM7631953.1"/>
    </source>
</evidence>
<organism evidence="1 2">
    <name type="scientific">Geomicrobium sediminis</name>
    <dbReference type="NCBI Taxonomy" id="1347788"/>
    <lineage>
        <taxon>Bacteria</taxon>
        <taxon>Bacillati</taxon>
        <taxon>Bacillota</taxon>
        <taxon>Bacilli</taxon>
        <taxon>Bacillales</taxon>
        <taxon>Geomicrobium</taxon>
    </lineage>
</organism>
<dbReference type="InterPro" id="IPR036491">
    <property type="entry name" value="YugN-like_sf"/>
</dbReference>
<name>A0ABS2P969_9BACL</name>